<dbReference type="GO" id="GO:0032436">
    <property type="term" value="P:positive regulation of proteasomal ubiquitin-dependent protein catabolic process"/>
    <property type="evidence" value="ECO:0007669"/>
    <property type="project" value="TreeGrafter"/>
</dbReference>
<evidence type="ECO:0000259" key="10">
    <source>
        <dbReference type="PROSITE" id="PS50841"/>
    </source>
</evidence>
<organism evidence="11 12">
    <name type="scientific">Pomacea canaliculata</name>
    <name type="common">Golden apple snail</name>
    <dbReference type="NCBI Taxonomy" id="400727"/>
    <lineage>
        <taxon>Eukaryota</taxon>
        <taxon>Metazoa</taxon>
        <taxon>Spiralia</taxon>
        <taxon>Lophotrochozoa</taxon>
        <taxon>Mollusca</taxon>
        <taxon>Gastropoda</taxon>
        <taxon>Caenogastropoda</taxon>
        <taxon>Architaenioglossa</taxon>
        <taxon>Ampullarioidea</taxon>
        <taxon>Ampullariidae</taxon>
        <taxon>Pomacea</taxon>
    </lineage>
</organism>
<sequence length="936" mass="103728">MTSKVFEFLNDSGGNNFTETAPRPPVPGEENELQSNGGMSTRSSGSHKSQVSNKSHASSKSAASTKGEISHSPAATPRKSNLDRGEATGFPLCHGFETEDVEAPLGFEPEGSAANSPPYSENSTPPHLKWAENLNHLLTDSDGVSLFKEYLECEQGGADELQFWFACQGLKQQADTGDVANIVNAIYKKYVRVDKVKSISKETRKEIMEKIQQKVKVDQCIFDAAQAEVENHFRNVSYPAFLNSDIYVQYVQSYADSPKSSHSSGSNSARPVSQSVLLPVLHEDKELATDELSSTMGVPLINKISGGRRSELTSLRHNETVAGFYYFTRPHCSSYPAHVSYAPVSAQDSEQQSLSSDALTDDTVSLTDTSSIDGNMPYGRKQQRRKAMKSSFAIPNREYRTDLHTQIIPRTQRVPNNPNIAETDPERFAQLLREKLEKEIKDRESVVKMEEKLKALNQEENVNISFAKNTTATSFILSLPSEEETAESILDQHCSRIWASSHHTPSRTPGRMSPHSKSPDRTFARPKAKVMQQTVNTAASAAAVAVLSVNTSFQRSYHRSNRREPTGLSKSFDSGVGDDKNPVVRGEMHRHIHHHHHHHHSRDISGKQRMELETQQINMAYWREGSTCVDHSRGRTTNVKKNVVRKGSDASSNIDSGINMGFDRDSSRVVPNWNNPSSEKVMKWMLQSETIISDTGTGSADTDRSSSHKRSHRYSSGIATSQPYKQSSKTKTGTHTSSRSTSVERSGMHAWGVAGVGAPVLPGQPFVQDSNMPPLTPPNPTTQLEEAKRRLKSLELLYQSFAGVPVKDKSRCAMPILSTYIPSARTVPSDLDASTTMPEYSQRPQKPPGNSVQGDTTVVGMYYEQEPIPYRFTLPGRTITLAQVRALNTKKGSYKYFFKRDSNEFGDGAVFEEIDDDSKVLPMWDGKIVAKLSKVD</sequence>
<feature type="domain" description="RGS" evidence="9">
    <location>
        <begin position="133"/>
        <end position="251"/>
    </location>
</feature>
<evidence type="ECO:0000256" key="7">
    <source>
        <dbReference type="PROSITE-ProRule" id="PRU00069"/>
    </source>
</evidence>
<dbReference type="Pfam" id="PF08833">
    <property type="entry name" value="Axin_b-cat_bind"/>
    <property type="match status" value="1"/>
</dbReference>
<dbReference type="PANTHER" id="PTHR46102:SF2">
    <property type="entry name" value="AXIN"/>
    <property type="match status" value="1"/>
</dbReference>
<dbReference type="InterPro" id="IPR014936">
    <property type="entry name" value="Axin_b-cat-bd"/>
</dbReference>
<evidence type="ECO:0000256" key="6">
    <source>
        <dbReference type="ARBA" id="ARBA00022843"/>
    </source>
</evidence>
<dbReference type="InterPro" id="IPR038207">
    <property type="entry name" value="DIX_dom_sf"/>
</dbReference>
<feature type="region of interest" description="Disordered" evidence="8">
    <location>
        <begin position="346"/>
        <end position="380"/>
    </location>
</feature>
<dbReference type="Pfam" id="PF00615">
    <property type="entry name" value="RGS"/>
    <property type="match status" value="1"/>
</dbReference>
<dbReference type="SMART" id="SM00315">
    <property type="entry name" value="RGS"/>
    <property type="match status" value="1"/>
</dbReference>
<dbReference type="PROSITE" id="PS50132">
    <property type="entry name" value="RGS"/>
    <property type="match status" value="1"/>
</dbReference>
<dbReference type="GO" id="GO:0031625">
    <property type="term" value="F:ubiquitin protein ligase binding"/>
    <property type="evidence" value="ECO:0007669"/>
    <property type="project" value="TreeGrafter"/>
</dbReference>
<dbReference type="PROSITE" id="PS50841">
    <property type="entry name" value="DIX"/>
    <property type="match status" value="1"/>
</dbReference>
<dbReference type="GO" id="GO:0048468">
    <property type="term" value="P:cell development"/>
    <property type="evidence" value="ECO:0007669"/>
    <property type="project" value="TreeGrafter"/>
</dbReference>
<dbReference type="InterPro" id="IPR032101">
    <property type="entry name" value="Axin_TNKS-bd"/>
</dbReference>
<keyword evidence="2" id="KW-0963">Cytoplasm</keyword>
<dbReference type="GO" id="GO:0005737">
    <property type="term" value="C:cytoplasm"/>
    <property type="evidence" value="ECO:0007669"/>
    <property type="project" value="UniProtKB-SubCell"/>
</dbReference>
<dbReference type="GO" id="GO:0005886">
    <property type="term" value="C:plasma membrane"/>
    <property type="evidence" value="ECO:0007669"/>
    <property type="project" value="TreeGrafter"/>
</dbReference>
<evidence type="ECO:0000256" key="5">
    <source>
        <dbReference type="ARBA" id="ARBA00022765"/>
    </source>
</evidence>
<dbReference type="OrthoDB" id="6145844at2759"/>
<feature type="region of interest" description="Disordered" evidence="8">
    <location>
        <begin position="1"/>
        <end position="92"/>
    </location>
</feature>
<keyword evidence="12" id="KW-1185">Reference proteome</keyword>
<dbReference type="GO" id="GO:0090090">
    <property type="term" value="P:negative regulation of canonical Wnt signaling pathway"/>
    <property type="evidence" value="ECO:0007669"/>
    <property type="project" value="InterPro"/>
</dbReference>
<evidence type="ECO:0000256" key="3">
    <source>
        <dbReference type="ARBA" id="ARBA00022553"/>
    </source>
</evidence>
<dbReference type="InterPro" id="IPR044926">
    <property type="entry name" value="RGS_subdomain_2"/>
</dbReference>
<feature type="compositionally biased region" description="Low complexity" evidence="8">
    <location>
        <begin position="725"/>
        <end position="741"/>
    </location>
</feature>
<gene>
    <name evidence="11" type="ORF">C0Q70_01674</name>
</gene>
<keyword evidence="4 7" id="KW-0879">Wnt signaling pathway</keyword>
<feature type="region of interest" description="Disordered" evidence="8">
    <location>
        <begin position="827"/>
        <end position="852"/>
    </location>
</feature>
<feature type="region of interest" description="Disordered" evidence="8">
    <location>
        <begin position="694"/>
        <end position="745"/>
    </location>
</feature>
<dbReference type="Gene3D" id="1.10.196.10">
    <property type="match status" value="1"/>
</dbReference>
<dbReference type="Pfam" id="PF00778">
    <property type="entry name" value="DIX"/>
    <property type="match status" value="1"/>
</dbReference>
<dbReference type="InterPro" id="IPR043581">
    <property type="entry name" value="Axin-like"/>
</dbReference>
<dbReference type="Proteomes" id="UP000245119">
    <property type="component" value="Linkage Group LG1"/>
</dbReference>
<dbReference type="CDD" id="cd11582">
    <property type="entry name" value="Axin_TNKS_binding"/>
    <property type="match status" value="1"/>
</dbReference>
<comment type="caution">
    <text evidence="11">The sequence shown here is derived from an EMBL/GenBank/DDBJ whole genome shotgun (WGS) entry which is preliminary data.</text>
</comment>
<keyword evidence="3" id="KW-0597">Phosphoprotein</keyword>
<dbReference type="STRING" id="400727.A0A2T7Q080"/>
<dbReference type="GO" id="GO:0030877">
    <property type="term" value="C:beta-catenin destruction complex"/>
    <property type="evidence" value="ECO:0007669"/>
    <property type="project" value="TreeGrafter"/>
</dbReference>
<dbReference type="SUPFAM" id="SSF48097">
    <property type="entry name" value="Regulator of G-protein signaling, RGS"/>
    <property type="match status" value="1"/>
</dbReference>
<feature type="region of interest" description="Disordered" evidence="8">
    <location>
        <begin position="500"/>
        <end position="525"/>
    </location>
</feature>
<dbReference type="InterPro" id="IPR029071">
    <property type="entry name" value="Ubiquitin-like_domsf"/>
</dbReference>
<feature type="compositionally biased region" description="Low complexity" evidence="8">
    <location>
        <begin position="48"/>
        <end position="64"/>
    </location>
</feature>
<dbReference type="EMBL" id="PZQS01000001">
    <property type="protein sequence ID" value="PVD39047.1"/>
    <property type="molecule type" value="Genomic_DNA"/>
</dbReference>
<evidence type="ECO:0000256" key="4">
    <source>
        <dbReference type="ARBA" id="ARBA00022687"/>
    </source>
</evidence>
<evidence type="ECO:0000256" key="2">
    <source>
        <dbReference type="ARBA" id="ARBA00022490"/>
    </source>
</evidence>
<keyword evidence="6" id="KW-0832">Ubl conjugation</keyword>
<dbReference type="AlphaFoldDB" id="A0A2T7Q080"/>
<reference evidence="11 12" key="1">
    <citation type="submission" date="2018-04" db="EMBL/GenBank/DDBJ databases">
        <title>The genome of golden apple snail Pomacea canaliculata provides insight into stress tolerance and invasive adaptation.</title>
        <authorList>
            <person name="Liu C."/>
            <person name="Liu B."/>
            <person name="Ren Y."/>
            <person name="Zhang Y."/>
            <person name="Wang H."/>
            <person name="Li S."/>
            <person name="Jiang F."/>
            <person name="Yin L."/>
            <person name="Zhang G."/>
            <person name="Qian W."/>
            <person name="Fan W."/>
        </authorList>
    </citation>
    <scope>NUCLEOTIDE SEQUENCE [LARGE SCALE GENOMIC DNA]</scope>
    <source>
        <strain evidence="11">SZHN2017</strain>
        <tissue evidence="11">Muscle</tissue>
    </source>
</reference>
<dbReference type="GO" id="GO:0019901">
    <property type="term" value="F:protein kinase binding"/>
    <property type="evidence" value="ECO:0007669"/>
    <property type="project" value="TreeGrafter"/>
</dbReference>
<feature type="domain" description="DIX" evidence="10">
    <location>
        <begin position="854"/>
        <end position="936"/>
    </location>
</feature>
<dbReference type="GO" id="GO:0005634">
    <property type="term" value="C:nucleus"/>
    <property type="evidence" value="ECO:0007669"/>
    <property type="project" value="TreeGrafter"/>
</dbReference>
<evidence type="ECO:0000259" key="9">
    <source>
        <dbReference type="PROSITE" id="PS50132"/>
    </source>
</evidence>
<protein>
    <recommendedName>
        <fullName evidence="13">Axin-1</fullName>
    </recommendedName>
</protein>
<proteinExistence type="predicted"/>
<dbReference type="SUPFAM" id="SSF54236">
    <property type="entry name" value="Ubiquitin-like"/>
    <property type="match status" value="1"/>
</dbReference>
<keyword evidence="5" id="KW-0013">ADP-ribosylation</keyword>
<name>A0A2T7Q080_POMCA</name>
<dbReference type="GO" id="GO:0008013">
    <property type="term" value="F:beta-catenin binding"/>
    <property type="evidence" value="ECO:0007669"/>
    <property type="project" value="TreeGrafter"/>
</dbReference>
<feature type="compositionally biased region" description="Low complexity" evidence="8">
    <location>
        <begin position="353"/>
        <end position="371"/>
    </location>
</feature>
<dbReference type="InterPro" id="IPR001158">
    <property type="entry name" value="DIX"/>
</dbReference>
<dbReference type="GO" id="GO:0016055">
    <property type="term" value="P:Wnt signaling pathway"/>
    <property type="evidence" value="ECO:0007669"/>
    <property type="project" value="UniProtKB-KW"/>
</dbReference>
<comment type="subcellular location">
    <subcellularLocation>
        <location evidence="1">Cytoplasm</location>
    </subcellularLocation>
</comment>
<accession>A0A2T7Q080</accession>
<dbReference type="GO" id="GO:0060090">
    <property type="term" value="F:molecular adaptor activity"/>
    <property type="evidence" value="ECO:0007669"/>
    <property type="project" value="TreeGrafter"/>
</dbReference>
<dbReference type="InterPro" id="IPR024066">
    <property type="entry name" value="RGS_subdom1/3"/>
</dbReference>
<evidence type="ECO:0000256" key="8">
    <source>
        <dbReference type="SAM" id="MobiDB-lite"/>
    </source>
</evidence>
<dbReference type="SMART" id="SM00021">
    <property type="entry name" value="DAX"/>
    <property type="match status" value="1"/>
</dbReference>
<dbReference type="Gene3D" id="1.10.167.10">
    <property type="entry name" value="Regulator of G-protein Signalling 4, domain 2"/>
    <property type="match status" value="1"/>
</dbReference>
<feature type="compositionally biased region" description="Polar residues" evidence="8">
    <location>
        <begin position="832"/>
        <end position="852"/>
    </location>
</feature>
<dbReference type="InterPro" id="IPR036305">
    <property type="entry name" value="RGS_sf"/>
</dbReference>
<dbReference type="PANTHER" id="PTHR46102">
    <property type="entry name" value="AXIN"/>
    <property type="match status" value="1"/>
</dbReference>
<dbReference type="Pfam" id="PF16646">
    <property type="entry name" value="AXIN1_TNKS_BD"/>
    <property type="match status" value="1"/>
</dbReference>
<dbReference type="InterPro" id="IPR016137">
    <property type="entry name" value="RGS"/>
</dbReference>
<dbReference type="Gene3D" id="2.40.240.130">
    <property type="match status" value="1"/>
</dbReference>
<feature type="region of interest" description="Disordered" evidence="8">
    <location>
        <begin position="553"/>
        <end position="580"/>
    </location>
</feature>
<evidence type="ECO:0000256" key="1">
    <source>
        <dbReference type="ARBA" id="ARBA00004496"/>
    </source>
</evidence>
<evidence type="ECO:0000313" key="12">
    <source>
        <dbReference type="Proteomes" id="UP000245119"/>
    </source>
</evidence>
<evidence type="ECO:0008006" key="13">
    <source>
        <dbReference type="Google" id="ProtNLM"/>
    </source>
</evidence>
<dbReference type="PRINTS" id="PR01301">
    <property type="entry name" value="RGSPROTEIN"/>
</dbReference>
<evidence type="ECO:0000313" key="11">
    <source>
        <dbReference type="EMBL" id="PVD39047.1"/>
    </source>
</evidence>
<feature type="compositionally biased region" description="Polar residues" evidence="8">
    <location>
        <begin position="33"/>
        <end position="47"/>
    </location>
</feature>